<dbReference type="RefSeq" id="WP_083264838.1">
    <property type="nucleotide sequence ID" value="NZ_LJAM02000790.1"/>
</dbReference>
<comment type="caution">
    <text evidence="1">The sequence shown here is derived from an EMBL/GenBank/DDBJ whole genome shotgun (WGS) entry which is preliminary data.</text>
</comment>
<dbReference type="AlphaFoldDB" id="A0A328THE1"/>
<accession>A0A328THE1</accession>
<proteinExistence type="predicted"/>
<dbReference type="EMBL" id="LJAM02000790">
    <property type="protein sequence ID" value="RAP68545.1"/>
    <property type="molecule type" value="Genomic_DNA"/>
</dbReference>
<keyword evidence="2" id="KW-1185">Reference proteome</keyword>
<evidence type="ECO:0000313" key="2">
    <source>
        <dbReference type="Proteomes" id="UP000244334"/>
    </source>
</evidence>
<gene>
    <name evidence="1" type="ORF">ACZ87_03803</name>
</gene>
<reference evidence="1" key="1">
    <citation type="submission" date="2018-04" db="EMBL/GenBank/DDBJ databases">
        <title>Genomes of the Obligate Erwinia dacicola and Facultative Enterobacter sp. OLF Endosymbionts of the Olive Fruit fly, Bactrocera oleae.</title>
        <authorList>
            <person name="Estes A.M."/>
            <person name="Hearn D.J."/>
            <person name="Agarwal S."/>
            <person name="Pierson E.A."/>
            <person name="Dunning-Hotopp J.C."/>
        </authorList>
    </citation>
    <scope>NUCLEOTIDE SEQUENCE [LARGE SCALE GENOMIC DNA]</scope>
    <source>
        <strain evidence="1">Oroville</strain>
    </source>
</reference>
<sequence>MATSVYFYNASSEQKLIANSLKELKDNLIIKDSYRGDVTSEVKGIIRLWLKDGDKNINDLKE</sequence>
<dbReference type="Proteomes" id="UP000244334">
    <property type="component" value="Unassembled WGS sequence"/>
</dbReference>
<protein>
    <submittedName>
        <fullName evidence="1">Uncharacterized protein</fullName>
    </submittedName>
</protein>
<organism evidence="1 2">
    <name type="scientific">Candidatus Erwinia dacicola</name>
    <dbReference type="NCBI Taxonomy" id="252393"/>
    <lineage>
        <taxon>Bacteria</taxon>
        <taxon>Pseudomonadati</taxon>
        <taxon>Pseudomonadota</taxon>
        <taxon>Gammaproteobacteria</taxon>
        <taxon>Enterobacterales</taxon>
        <taxon>Erwiniaceae</taxon>
        <taxon>Erwinia</taxon>
    </lineage>
</organism>
<evidence type="ECO:0000313" key="1">
    <source>
        <dbReference type="EMBL" id="RAP68545.1"/>
    </source>
</evidence>
<name>A0A328THE1_9GAMM</name>